<sequence length="99" mass="11892">MVTQRSQKPALKRLARHCQLDLWYHPPDFQEQNSILMFQYQLQHSHGLPRRKQMRCQESSLANGNFNHKFNTQLNIRTSGWEEEGEEAEEQEEIRRGLR</sequence>
<accession>A0A4S8IKD9</accession>
<dbReference type="EMBL" id="PYDT01000009">
    <property type="protein sequence ID" value="THU48883.1"/>
    <property type="molecule type" value="Genomic_DNA"/>
</dbReference>
<gene>
    <name evidence="2" type="ORF">C4D60_Mb06t03690</name>
</gene>
<organism evidence="2 3">
    <name type="scientific">Musa balbisiana</name>
    <name type="common">Banana</name>
    <dbReference type="NCBI Taxonomy" id="52838"/>
    <lineage>
        <taxon>Eukaryota</taxon>
        <taxon>Viridiplantae</taxon>
        <taxon>Streptophyta</taxon>
        <taxon>Embryophyta</taxon>
        <taxon>Tracheophyta</taxon>
        <taxon>Spermatophyta</taxon>
        <taxon>Magnoliopsida</taxon>
        <taxon>Liliopsida</taxon>
        <taxon>Zingiberales</taxon>
        <taxon>Musaceae</taxon>
        <taxon>Musa</taxon>
    </lineage>
</organism>
<feature type="region of interest" description="Disordered" evidence="1">
    <location>
        <begin position="78"/>
        <end position="99"/>
    </location>
</feature>
<evidence type="ECO:0000256" key="1">
    <source>
        <dbReference type="SAM" id="MobiDB-lite"/>
    </source>
</evidence>
<keyword evidence="3" id="KW-1185">Reference proteome</keyword>
<comment type="caution">
    <text evidence="2">The sequence shown here is derived from an EMBL/GenBank/DDBJ whole genome shotgun (WGS) entry which is preliminary data.</text>
</comment>
<evidence type="ECO:0000313" key="2">
    <source>
        <dbReference type="EMBL" id="THU48883.1"/>
    </source>
</evidence>
<protein>
    <submittedName>
        <fullName evidence="2">Uncharacterized protein</fullName>
    </submittedName>
</protein>
<reference evidence="2 3" key="1">
    <citation type="journal article" date="2019" name="Nat. Plants">
        <title>Genome sequencing of Musa balbisiana reveals subgenome evolution and function divergence in polyploid bananas.</title>
        <authorList>
            <person name="Yao X."/>
        </authorList>
    </citation>
    <scope>NUCLEOTIDE SEQUENCE [LARGE SCALE GENOMIC DNA]</scope>
    <source>
        <strain evidence="3">cv. DH-PKW</strain>
        <tissue evidence="2">Leaves</tissue>
    </source>
</reference>
<dbReference type="AlphaFoldDB" id="A0A4S8IKD9"/>
<feature type="compositionally biased region" description="Acidic residues" evidence="1">
    <location>
        <begin position="81"/>
        <end position="92"/>
    </location>
</feature>
<dbReference type="Proteomes" id="UP000317650">
    <property type="component" value="Chromosome 6"/>
</dbReference>
<name>A0A4S8IKD9_MUSBA</name>
<evidence type="ECO:0000313" key="3">
    <source>
        <dbReference type="Proteomes" id="UP000317650"/>
    </source>
</evidence>
<proteinExistence type="predicted"/>